<dbReference type="Proteomes" id="UP000295717">
    <property type="component" value="Unassembled WGS sequence"/>
</dbReference>
<dbReference type="RefSeq" id="WP_132978612.1">
    <property type="nucleotide sequence ID" value="NZ_SMAO01000013.1"/>
</dbReference>
<keyword evidence="1" id="KW-0472">Membrane</keyword>
<accession>A0A4R3MWE2</accession>
<dbReference type="AlphaFoldDB" id="A0A4R3MWE2"/>
<evidence type="ECO:0000256" key="1">
    <source>
        <dbReference type="SAM" id="Phobius"/>
    </source>
</evidence>
<name>A0A4R3MWE2_9GAMM</name>
<dbReference type="EMBL" id="SMAO01000013">
    <property type="protein sequence ID" value="TCT18224.1"/>
    <property type="molecule type" value="Genomic_DNA"/>
</dbReference>
<sequence length="103" mass="11427">MAEFFASGRVIDVILVMMLIEGLALTLYHRRTGKGIPPAGLAGFLLSGFVLLLTLRAALTGAWWGWICLGLTASLFTHLADLWLRWRNPGRKAQHQDIPSDPR</sequence>
<comment type="caution">
    <text evidence="2">The sequence shown here is derived from an EMBL/GenBank/DDBJ whole genome shotgun (WGS) entry which is preliminary data.</text>
</comment>
<protein>
    <submittedName>
        <fullName evidence="2">Uncharacterized protein</fullName>
    </submittedName>
</protein>
<keyword evidence="1" id="KW-0812">Transmembrane</keyword>
<proteinExistence type="predicted"/>
<feature type="transmembrane region" description="Helical" evidence="1">
    <location>
        <begin position="6"/>
        <end position="27"/>
    </location>
</feature>
<feature type="transmembrane region" description="Helical" evidence="1">
    <location>
        <begin position="63"/>
        <end position="84"/>
    </location>
</feature>
<keyword evidence="1" id="KW-1133">Transmembrane helix</keyword>
<keyword evidence="3" id="KW-1185">Reference proteome</keyword>
<feature type="transmembrane region" description="Helical" evidence="1">
    <location>
        <begin position="39"/>
        <end position="57"/>
    </location>
</feature>
<dbReference type="OrthoDB" id="8005151at2"/>
<organism evidence="2 3">
    <name type="scientific">Thiobaca trueperi</name>
    <dbReference type="NCBI Taxonomy" id="127458"/>
    <lineage>
        <taxon>Bacteria</taxon>
        <taxon>Pseudomonadati</taxon>
        <taxon>Pseudomonadota</taxon>
        <taxon>Gammaproteobacteria</taxon>
        <taxon>Chromatiales</taxon>
        <taxon>Chromatiaceae</taxon>
        <taxon>Thiobaca</taxon>
    </lineage>
</organism>
<gene>
    <name evidence="2" type="ORF">EDC35_11343</name>
</gene>
<reference evidence="2 3" key="1">
    <citation type="submission" date="2019-03" db="EMBL/GenBank/DDBJ databases">
        <title>Genomic Encyclopedia of Type Strains, Phase IV (KMG-IV): sequencing the most valuable type-strain genomes for metagenomic binning, comparative biology and taxonomic classification.</title>
        <authorList>
            <person name="Goeker M."/>
        </authorList>
    </citation>
    <scope>NUCLEOTIDE SEQUENCE [LARGE SCALE GENOMIC DNA]</scope>
    <source>
        <strain evidence="2 3">DSM 13587</strain>
    </source>
</reference>
<evidence type="ECO:0000313" key="3">
    <source>
        <dbReference type="Proteomes" id="UP000295717"/>
    </source>
</evidence>
<evidence type="ECO:0000313" key="2">
    <source>
        <dbReference type="EMBL" id="TCT18224.1"/>
    </source>
</evidence>